<dbReference type="AlphaFoldDB" id="E2C5V9"/>
<dbReference type="InterPro" id="IPR036397">
    <property type="entry name" value="RNaseH_sf"/>
</dbReference>
<protein>
    <submittedName>
        <fullName evidence="1">Uncharacterized protein</fullName>
    </submittedName>
</protein>
<feature type="non-terminal residue" evidence="1">
    <location>
        <position position="33"/>
    </location>
</feature>
<dbReference type="EMBL" id="GL452853">
    <property type="protein sequence ID" value="EFN76668.1"/>
    <property type="molecule type" value="Genomic_DNA"/>
</dbReference>
<organism evidence="2">
    <name type="scientific">Harpegnathos saltator</name>
    <name type="common">Jerdon's jumping ant</name>
    <dbReference type="NCBI Taxonomy" id="610380"/>
    <lineage>
        <taxon>Eukaryota</taxon>
        <taxon>Metazoa</taxon>
        <taxon>Ecdysozoa</taxon>
        <taxon>Arthropoda</taxon>
        <taxon>Hexapoda</taxon>
        <taxon>Insecta</taxon>
        <taxon>Pterygota</taxon>
        <taxon>Neoptera</taxon>
        <taxon>Endopterygota</taxon>
        <taxon>Hymenoptera</taxon>
        <taxon>Apocrita</taxon>
        <taxon>Aculeata</taxon>
        <taxon>Formicoidea</taxon>
        <taxon>Formicidae</taxon>
        <taxon>Ponerinae</taxon>
        <taxon>Ponerini</taxon>
        <taxon>Harpegnathos</taxon>
    </lineage>
</organism>
<accession>E2C5V9</accession>
<reference evidence="1 2" key="1">
    <citation type="journal article" date="2010" name="Science">
        <title>Genomic comparison of the ants Camponotus floridanus and Harpegnathos saltator.</title>
        <authorList>
            <person name="Bonasio R."/>
            <person name="Zhang G."/>
            <person name="Ye C."/>
            <person name="Mutti N.S."/>
            <person name="Fang X."/>
            <person name="Qin N."/>
            <person name="Donahue G."/>
            <person name="Yang P."/>
            <person name="Li Q."/>
            <person name="Li C."/>
            <person name="Zhang P."/>
            <person name="Huang Z."/>
            <person name="Berger S.L."/>
            <person name="Reinberg D."/>
            <person name="Wang J."/>
            <person name="Liebig J."/>
        </authorList>
    </citation>
    <scope>NUCLEOTIDE SEQUENCE [LARGE SCALE GENOMIC DNA]</scope>
    <source>
        <strain evidence="1 2">R22 G/1</strain>
    </source>
</reference>
<sequence length="33" mass="3734">TIMIWACFSWYGIGNLVAINGIMNADKYIDILN</sequence>
<evidence type="ECO:0000313" key="2">
    <source>
        <dbReference type="Proteomes" id="UP000008237"/>
    </source>
</evidence>
<keyword evidence="2" id="KW-1185">Reference proteome</keyword>
<feature type="non-terminal residue" evidence="1">
    <location>
        <position position="1"/>
    </location>
</feature>
<gene>
    <name evidence="1" type="ORF">EAI_05037</name>
</gene>
<dbReference type="Gene3D" id="3.30.420.10">
    <property type="entry name" value="Ribonuclease H-like superfamily/Ribonuclease H"/>
    <property type="match status" value="1"/>
</dbReference>
<dbReference type="InParanoid" id="E2C5V9"/>
<dbReference type="Proteomes" id="UP000008237">
    <property type="component" value="Unassembled WGS sequence"/>
</dbReference>
<proteinExistence type="predicted"/>
<name>E2C5V9_HARSA</name>
<evidence type="ECO:0000313" key="1">
    <source>
        <dbReference type="EMBL" id="EFN76668.1"/>
    </source>
</evidence>
<dbReference type="GO" id="GO:0003676">
    <property type="term" value="F:nucleic acid binding"/>
    <property type="evidence" value="ECO:0007669"/>
    <property type="project" value="InterPro"/>
</dbReference>